<reference evidence="3 4" key="1">
    <citation type="submission" date="2015-12" db="EMBL/GenBank/DDBJ databases">
        <title>Haloprofundus marisrubri gen. nov., sp. nov., an extremely halophilic archaeon isolated from the Discovery deep brine-seawater interface in the Red Sea.</title>
        <authorList>
            <person name="Zhang G."/>
            <person name="Stingl U."/>
            <person name="Rashid M."/>
        </authorList>
    </citation>
    <scope>NUCLEOTIDE SEQUENCE [LARGE SCALE GENOMIC DNA]</scope>
    <source>
        <strain evidence="3 4">SB9</strain>
    </source>
</reference>
<proteinExistence type="predicted"/>
<dbReference type="InterPro" id="IPR001434">
    <property type="entry name" value="OmcB-like_DUF11"/>
</dbReference>
<dbReference type="STRING" id="1514971.AUR64_16970"/>
<dbReference type="Pfam" id="PF01345">
    <property type="entry name" value="DUF11"/>
    <property type="match status" value="1"/>
</dbReference>
<dbReference type="RefSeq" id="WP_058582619.1">
    <property type="nucleotide sequence ID" value="NZ_LOPU01000029.1"/>
</dbReference>
<organism evidence="3 4">
    <name type="scientific">Haloprofundus marisrubri</name>
    <dbReference type="NCBI Taxonomy" id="1514971"/>
    <lineage>
        <taxon>Archaea</taxon>
        <taxon>Methanobacteriati</taxon>
        <taxon>Methanobacteriota</taxon>
        <taxon>Stenosarchaea group</taxon>
        <taxon>Halobacteria</taxon>
        <taxon>Halobacteriales</taxon>
        <taxon>Haloferacaceae</taxon>
        <taxon>Haloprofundus</taxon>
    </lineage>
</organism>
<dbReference type="InterPro" id="IPR002881">
    <property type="entry name" value="DUF58"/>
</dbReference>
<dbReference type="AlphaFoldDB" id="A0A0W1R7R1"/>
<name>A0A0W1R7R1_9EURY</name>
<evidence type="ECO:0000313" key="3">
    <source>
        <dbReference type="EMBL" id="KTG09467.1"/>
    </source>
</evidence>
<comment type="caution">
    <text evidence="3">The sequence shown here is derived from an EMBL/GenBank/DDBJ whole genome shotgun (WGS) entry which is preliminary data.</text>
</comment>
<gene>
    <name evidence="3" type="ORF">AUR64_16970</name>
</gene>
<dbReference type="Pfam" id="PF01882">
    <property type="entry name" value="DUF58"/>
    <property type="match status" value="1"/>
</dbReference>
<dbReference type="PANTHER" id="PTHR33608">
    <property type="entry name" value="BLL2464 PROTEIN"/>
    <property type="match status" value="1"/>
</dbReference>
<evidence type="ECO:0008006" key="5">
    <source>
        <dbReference type="Google" id="ProtNLM"/>
    </source>
</evidence>
<evidence type="ECO:0000259" key="2">
    <source>
        <dbReference type="Pfam" id="PF01882"/>
    </source>
</evidence>
<dbReference type="InterPro" id="IPR047589">
    <property type="entry name" value="DUF11_rpt"/>
</dbReference>
<evidence type="ECO:0000313" key="4">
    <source>
        <dbReference type="Proteomes" id="UP000054387"/>
    </source>
</evidence>
<feature type="domain" description="DUF11" evidence="1">
    <location>
        <begin position="55"/>
        <end position="140"/>
    </location>
</feature>
<dbReference type="Proteomes" id="UP000054387">
    <property type="component" value="Unassembled WGS sequence"/>
</dbReference>
<keyword evidence="4" id="KW-1185">Reference proteome</keyword>
<dbReference type="EMBL" id="LOPU01000029">
    <property type="protein sequence ID" value="KTG09467.1"/>
    <property type="molecule type" value="Genomic_DNA"/>
</dbReference>
<protein>
    <recommendedName>
        <fullName evidence="5">DUF58 domain-containing protein</fullName>
    </recommendedName>
</protein>
<accession>A0A0W1R7R1</accession>
<evidence type="ECO:0000259" key="1">
    <source>
        <dbReference type="Pfam" id="PF01345"/>
    </source>
</evidence>
<dbReference type="PANTHER" id="PTHR33608:SF6">
    <property type="entry name" value="BLL2464 PROTEIN"/>
    <property type="match status" value="1"/>
</dbReference>
<sequence>MSQHQTHRWRGVVALSFVAGAIGLLADRPNLIVLAGVGIVFATYPRLTSSPAPVLELDRRVSDRSPNPGDVVDVTVTLRNAGENTLADLRIVDGVPAALSVVDGTPRRGAALRPGASVTFEYSVEAQSGQHSFIPATVVTRDITGEHERETTVSDETELTVTGRSDAPAGRDVTLDTVGRVLSSNEGSGLEFTRTREYRRGDSMSRVDWKRFARSGELTTVEYREERSMSVVLVMDARPEAYRALADEPNAVVRSVAAAKQLLEPLFAGRNQVGVAAFGREFCWHSPGGGTNQRVELHRLFDTHPAFAPTPPRDAPPLDEQVELLRQRLDSNTQIFLFSPLCDDEIVTAARRLDAYGHAVTTVSPDVTDETTVGERLAATERAARVSTLRRTGIPTVDWGPDAPLESALANNRRAMA</sequence>
<dbReference type="NCBIfam" id="TIGR01451">
    <property type="entry name" value="B_ant_repeat"/>
    <property type="match status" value="1"/>
</dbReference>
<dbReference type="OrthoDB" id="31512at2157"/>
<feature type="domain" description="DUF58" evidence="2">
    <location>
        <begin position="195"/>
        <end position="363"/>
    </location>
</feature>